<evidence type="ECO:0000259" key="2">
    <source>
        <dbReference type="PROSITE" id="PS50801"/>
    </source>
</evidence>
<dbReference type="InterPro" id="IPR058548">
    <property type="entry name" value="MlaB-like_STAS"/>
</dbReference>
<feature type="domain" description="STAS" evidence="2">
    <location>
        <begin position="45"/>
        <end position="123"/>
    </location>
</feature>
<protein>
    <submittedName>
        <fullName evidence="3">Anti-anti-sigma factor</fullName>
    </submittedName>
</protein>
<dbReference type="SUPFAM" id="SSF52091">
    <property type="entry name" value="SpoIIaa-like"/>
    <property type="match status" value="1"/>
</dbReference>
<dbReference type="EMBL" id="VFPO01000001">
    <property type="protein sequence ID" value="TQM70969.1"/>
    <property type="molecule type" value="Genomic_DNA"/>
</dbReference>
<feature type="region of interest" description="Disordered" evidence="1">
    <location>
        <begin position="1"/>
        <end position="21"/>
    </location>
</feature>
<keyword evidence="4" id="KW-1185">Reference proteome</keyword>
<dbReference type="AlphaFoldDB" id="A0A543IK98"/>
<dbReference type="PROSITE" id="PS50801">
    <property type="entry name" value="STAS"/>
    <property type="match status" value="1"/>
</dbReference>
<dbReference type="Gene3D" id="3.30.750.24">
    <property type="entry name" value="STAS domain"/>
    <property type="match status" value="1"/>
</dbReference>
<proteinExistence type="predicted"/>
<evidence type="ECO:0000313" key="4">
    <source>
        <dbReference type="Proteomes" id="UP000316706"/>
    </source>
</evidence>
<dbReference type="Proteomes" id="UP000316706">
    <property type="component" value="Unassembled WGS sequence"/>
</dbReference>
<name>A0A543IK98_9ACTN</name>
<dbReference type="InterPro" id="IPR036513">
    <property type="entry name" value="STAS_dom_sf"/>
</dbReference>
<comment type="caution">
    <text evidence="3">The sequence shown here is derived from an EMBL/GenBank/DDBJ whole genome shotgun (WGS) entry which is preliminary data.</text>
</comment>
<organism evidence="3 4">
    <name type="scientific">Actinomadura hallensis</name>
    <dbReference type="NCBI Taxonomy" id="337895"/>
    <lineage>
        <taxon>Bacteria</taxon>
        <taxon>Bacillati</taxon>
        <taxon>Actinomycetota</taxon>
        <taxon>Actinomycetes</taxon>
        <taxon>Streptosporangiales</taxon>
        <taxon>Thermomonosporaceae</taxon>
        <taxon>Actinomadura</taxon>
    </lineage>
</organism>
<dbReference type="RefSeq" id="WP_185758926.1">
    <property type="nucleotide sequence ID" value="NZ_VFPO01000001.1"/>
</dbReference>
<reference evidence="3 4" key="1">
    <citation type="submission" date="2019-06" db="EMBL/GenBank/DDBJ databases">
        <title>Sequencing the genomes of 1000 actinobacteria strains.</title>
        <authorList>
            <person name="Klenk H.-P."/>
        </authorList>
    </citation>
    <scope>NUCLEOTIDE SEQUENCE [LARGE SCALE GENOMIC DNA]</scope>
    <source>
        <strain evidence="3 4">DSM 45043</strain>
    </source>
</reference>
<sequence length="138" mass="14815">MTVWRTTDGEGGPESGQRAAAPRYDLAECDTALLRVAASSSSPWLLMAGEIDVSNAGEVARALGRARDRMPGDLHVDLTAVGFVDVAGMRAFSRAARELDAGGRMLVLHSVPFHIDRVFRLIGWSASPGLQIHCRSRA</sequence>
<dbReference type="InterPro" id="IPR002645">
    <property type="entry name" value="STAS_dom"/>
</dbReference>
<dbReference type="Pfam" id="PF13466">
    <property type="entry name" value="STAS_2"/>
    <property type="match status" value="1"/>
</dbReference>
<dbReference type="CDD" id="cd07043">
    <property type="entry name" value="STAS_anti-anti-sigma_factors"/>
    <property type="match status" value="1"/>
</dbReference>
<evidence type="ECO:0000256" key="1">
    <source>
        <dbReference type="SAM" id="MobiDB-lite"/>
    </source>
</evidence>
<gene>
    <name evidence="3" type="ORF">FHX41_4718</name>
</gene>
<accession>A0A543IK98</accession>
<evidence type="ECO:0000313" key="3">
    <source>
        <dbReference type="EMBL" id="TQM70969.1"/>
    </source>
</evidence>